<protein>
    <submittedName>
        <fullName evidence="4">ATP-dependent Clp protease ATP-binding subunit ClpE</fullName>
    </submittedName>
</protein>
<evidence type="ECO:0000256" key="2">
    <source>
        <dbReference type="ARBA" id="ARBA00022840"/>
    </source>
</evidence>
<keyword evidence="1" id="KW-0547">Nucleotide-binding</keyword>
<organism evidence="4">
    <name type="scientific">bioreactor metagenome</name>
    <dbReference type="NCBI Taxonomy" id="1076179"/>
    <lineage>
        <taxon>unclassified sequences</taxon>
        <taxon>metagenomes</taxon>
        <taxon>ecological metagenomes</taxon>
    </lineage>
</organism>
<dbReference type="GO" id="GO:0005524">
    <property type="term" value="F:ATP binding"/>
    <property type="evidence" value="ECO:0007669"/>
    <property type="project" value="UniProtKB-KW"/>
</dbReference>
<accession>A0A645IDC2</accession>
<dbReference type="GO" id="GO:0005737">
    <property type="term" value="C:cytoplasm"/>
    <property type="evidence" value="ECO:0007669"/>
    <property type="project" value="TreeGrafter"/>
</dbReference>
<dbReference type="GO" id="GO:0034605">
    <property type="term" value="P:cellular response to heat"/>
    <property type="evidence" value="ECO:0007669"/>
    <property type="project" value="TreeGrafter"/>
</dbReference>
<comment type="caution">
    <text evidence="4">The sequence shown here is derived from an EMBL/GenBank/DDBJ whole genome shotgun (WGS) entry which is preliminary data.</text>
</comment>
<dbReference type="GO" id="GO:0006508">
    <property type="term" value="P:proteolysis"/>
    <property type="evidence" value="ECO:0007669"/>
    <property type="project" value="UniProtKB-KW"/>
</dbReference>
<dbReference type="InterPro" id="IPR050130">
    <property type="entry name" value="ClpA_ClpB"/>
</dbReference>
<reference evidence="4" key="1">
    <citation type="submission" date="2019-08" db="EMBL/GenBank/DDBJ databases">
        <authorList>
            <person name="Kucharzyk K."/>
            <person name="Murdoch R.W."/>
            <person name="Higgins S."/>
            <person name="Loffler F."/>
        </authorList>
    </citation>
    <scope>NUCLEOTIDE SEQUENCE</scope>
</reference>
<feature type="domain" description="Clp ATPase C-terminal" evidence="3">
    <location>
        <begin position="1"/>
        <end position="70"/>
    </location>
</feature>
<dbReference type="EMBL" id="VSSQ01112287">
    <property type="protein sequence ID" value="MPN49247.1"/>
    <property type="molecule type" value="Genomic_DNA"/>
</dbReference>
<dbReference type="InterPro" id="IPR019489">
    <property type="entry name" value="Clp_ATPase_C"/>
</dbReference>
<name>A0A645IDC2_9ZZZZ</name>
<evidence type="ECO:0000313" key="4">
    <source>
        <dbReference type="EMBL" id="MPN49247.1"/>
    </source>
</evidence>
<dbReference type="AlphaFoldDB" id="A0A645IDC2"/>
<keyword evidence="4" id="KW-0378">Hydrolase</keyword>
<evidence type="ECO:0000256" key="1">
    <source>
        <dbReference type="ARBA" id="ARBA00022741"/>
    </source>
</evidence>
<evidence type="ECO:0000259" key="3">
    <source>
        <dbReference type="SMART" id="SM01086"/>
    </source>
</evidence>
<sequence>MLKDKEISVTVSQKAKDRLIDLGYDPSMGARPLRRVIQDQIEDQVAEFYLDNPKIKDLFVDADEEGNLMVVSKVERTETTASE</sequence>
<dbReference type="PANTHER" id="PTHR11638:SF18">
    <property type="entry name" value="HEAT SHOCK PROTEIN 104"/>
    <property type="match status" value="1"/>
</dbReference>
<proteinExistence type="predicted"/>
<keyword evidence="2 4" id="KW-0067">ATP-binding</keyword>
<keyword evidence="4" id="KW-0645">Protease</keyword>
<dbReference type="SMART" id="SM01086">
    <property type="entry name" value="ClpB_D2-small"/>
    <property type="match status" value="1"/>
</dbReference>
<dbReference type="Gene3D" id="1.10.8.60">
    <property type="match status" value="1"/>
</dbReference>
<dbReference type="PANTHER" id="PTHR11638">
    <property type="entry name" value="ATP-DEPENDENT CLP PROTEASE"/>
    <property type="match status" value="1"/>
</dbReference>
<gene>
    <name evidence="4" type="primary">clpE_3</name>
    <name evidence="4" type="ORF">SDC9_196862</name>
</gene>
<dbReference type="Pfam" id="PF10431">
    <property type="entry name" value="ClpB_D2-small"/>
    <property type="match status" value="1"/>
</dbReference>
<dbReference type="GO" id="GO:0016887">
    <property type="term" value="F:ATP hydrolysis activity"/>
    <property type="evidence" value="ECO:0007669"/>
    <property type="project" value="TreeGrafter"/>
</dbReference>
<dbReference type="GO" id="GO:0008233">
    <property type="term" value="F:peptidase activity"/>
    <property type="evidence" value="ECO:0007669"/>
    <property type="project" value="UniProtKB-KW"/>
</dbReference>